<sequence length="246" mass="26453">MRVWGRTALGAGLALALVTTSQAAAQEIVSARYDGPTTRYPHGVLGDDIEYDTLLVRLSDGREISARWARDIVFEDLAPRVVDVDGDGAPEVVVVESHESQGARLAIWGLTDGGNLATKAATPFIGTRFRWLAPVAVADLDGDGLVELAYVDRPHLAKVLRVWRYEPLRAGHVALTEVATLEGVSNHRIGWDYIAGGLRDCGQGPEMVLADAGWSSIVTVTFDGTSLSRRQLGDYTADALERALGC</sequence>
<feature type="chain" id="PRO_5040354006" evidence="2">
    <location>
        <begin position="26"/>
        <end position="246"/>
    </location>
</feature>
<keyword evidence="1 2" id="KW-0732">Signal</keyword>
<evidence type="ECO:0000256" key="2">
    <source>
        <dbReference type="SAM" id="SignalP"/>
    </source>
</evidence>
<comment type="caution">
    <text evidence="3">The sequence shown here is derived from an EMBL/GenBank/DDBJ whole genome shotgun (WGS) entry which is preliminary data.</text>
</comment>
<organism evidence="3 5">
    <name type="scientific">Marivita cryptomonadis</name>
    <dbReference type="NCBI Taxonomy" id="505252"/>
    <lineage>
        <taxon>Bacteria</taxon>
        <taxon>Pseudomonadati</taxon>
        <taxon>Pseudomonadota</taxon>
        <taxon>Alphaproteobacteria</taxon>
        <taxon>Rhodobacterales</taxon>
        <taxon>Roseobacteraceae</taxon>
        <taxon>Marivita</taxon>
    </lineage>
</organism>
<dbReference type="AlphaFoldDB" id="A0A9Q2NPQ6"/>
<dbReference type="Proteomes" id="UP000755667">
    <property type="component" value="Unassembled WGS sequence"/>
</dbReference>
<dbReference type="Pfam" id="PF13517">
    <property type="entry name" value="FG-GAP_3"/>
    <property type="match status" value="1"/>
</dbReference>
<dbReference type="SUPFAM" id="SSF69318">
    <property type="entry name" value="Integrin alpha N-terminal domain"/>
    <property type="match status" value="1"/>
</dbReference>
<dbReference type="InterPro" id="IPR028994">
    <property type="entry name" value="Integrin_alpha_N"/>
</dbReference>
<protein>
    <submittedName>
        <fullName evidence="3">VCBS repeat-containing protein</fullName>
    </submittedName>
</protein>
<accession>A0A9Q2NPQ6</accession>
<evidence type="ECO:0000313" key="4">
    <source>
        <dbReference type="EMBL" id="MBM2415958.1"/>
    </source>
</evidence>
<dbReference type="EMBL" id="JAFBXF010000002">
    <property type="protein sequence ID" value="MBM2415958.1"/>
    <property type="molecule type" value="Genomic_DNA"/>
</dbReference>
<evidence type="ECO:0000313" key="6">
    <source>
        <dbReference type="Proteomes" id="UP000809440"/>
    </source>
</evidence>
<feature type="signal peptide" evidence="2">
    <location>
        <begin position="1"/>
        <end position="25"/>
    </location>
</feature>
<evidence type="ECO:0000313" key="3">
    <source>
        <dbReference type="EMBL" id="MBM2411291.1"/>
    </source>
</evidence>
<gene>
    <name evidence="3" type="ORF">JQX41_03170</name>
    <name evidence="4" type="ORF">JQX48_03170</name>
</gene>
<evidence type="ECO:0000313" key="5">
    <source>
        <dbReference type="Proteomes" id="UP000755667"/>
    </source>
</evidence>
<dbReference type="Proteomes" id="UP000809440">
    <property type="component" value="Unassembled WGS sequence"/>
</dbReference>
<reference evidence="3 6" key="1">
    <citation type="submission" date="2021-01" db="EMBL/GenBank/DDBJ databases">
        <title>Diatom-associated Roseobacters Show Island Model of Population Structure.</title>
        <authorList>
            <person name="Qu L."/>
            <person name="Feng X."/>
            <person name="Chen Y."/>
            <person name="Li L."/>
            <person name="Wang X."/>
            <person name="Hu Z."/>
            <person name="Wang H."/>
            <person name="Luo H."/>
        </authorList>
    </citation>
    <scope>NUCLEOTIDE SEQUENCE</scope>
    <source>
        <strain evidence="4 6">CC28-63</strain>
        <strain evidence="3">CC28-69</strain>
    </source>
</reference>
<dbReference type="InterPro" id="IPR013517">
    <property type="entry name" value="FG-GAP"/>
</dbReference>
<proteinExistence type="predicted"/>
<keyword evidence="6" id="KW-1185">Reference proteome</keyword>
<dbReference type="EMBL" id="JAFBXE010000002">
    <property type="protein sequence ID" value="MBM2411291.1"/>
    <property type="molecule type" value="Genomic_DNA"/>
</dbReference>
<name>A0A9Q2NPQ6_9RHOB</name>
<evidence type="ECO:0000256" key="1">
    <source>
        <dbReference type="ARBA" id="ARBA00022729"/>
    </source>
</evidence>